<evidence type="ECO:0000313" key="2">
    <source>
        <dbReference type="EMBL" id="RXZ44935.1"/>
    </source>
</evidence>
<accession>A0ABY0FF56</accession>
<feature type="region of interest" description="Disordered" evidence="1">
    <location>
        <begin position="116"/>
        <end position="146"/>
    </location>
</feature>
<gene>
    <name evidence="2" type="ORF">EBB06_03325</name>
</gene>
<keyword evidence="3" id="KW-1185">Reference proteome</keyword>
<evidence type="ECO:0000256" key="1">
    <source>
        <dbReference type="SAM" id="MobiDB-lite"/>
    </source>
</evidence>
<sequence length="244" mass="25822">MMLWLLCASALAQAAVNMEFKFTPFAGAEDEADKVEVVPGTARVYVNDALHSEQKLARKSVPVLSGARDVAPAVRLPVSSLGDRLKNGQNTLRIEFAPDNVKKPYRVQFGWAAASDSMTATDDSSRQRRGSHTSSTGRQTRDAVGPATFESRFSAISAVGLDELDAAKVVDRDEADGASRVAGEAMRRQDLTGARPREVPADAGATQLPNLPNTPPPSAAASAPPPSSSSSSPSSPWGNFPFSR</sequence>
<evidence type="ECO:0000313" key="3">
    <source>
        <dbReference type="Proteomes" id="UP000290682"/>
    </source>
</evidence>
<comment type="caution">
    <text evidence="2">The sequence shown here is derived from an EMBL/GenBank/DDBJ whole genome shotgun (WGS) entry which is preliminary data.</text>
</comment>
<dbReference type="EMBL" id="REGR01000002">
    <property type="protein sequence ID" value="RXZ44935.1"/>
    <property type="molecule type" value="Genomic_DNA"/>
</dbReference>
<reference evidence="2 3" key="1">
    <citation type="submission" date="2018-10" db="EMBL/GenBank/DDBJ databases">
        <title>Draft genome of Fastidiocella sp. strain 375T, a bacterium isolated from a karstic cave dripping water.</title>
        <authorList>
            <person name="Coelho C."/>
            <person name="Verissimo A."/>
            <person name="Tiago I."/>
        </authorList>
    </citation>
    <scope>NUCLEOTIDE SEQUENCE [LARGE SCALE GENOMIC DNA]</scope>
    <source>
        <strain evidence="2 3">CAVE-375</strain>
    </source>
</reference>
<name>A0ABY0FF56_9NEIS</name>
<feature type="compositionally biased region" description="Pro residues" evidence="1">
    <location>
        <begin position="212"/>
        <end position="227"/>
    </location>
</feature>
<organism evidence="2 3">
    <name type="scientific">Crenobacter cavernae</name>
    <dbReference type="NCBI Taxonomy" id="2290923"/>
    <lineage>
        <taxon>Bacteria</taxon>
        <taxon>Pseudomonadati</taxon>
        <taxon>Pseudomonadota</taxon>
        <taxon>Betaproteobacteria</taxon>
        <taxon>Neisseriales</taxon>
        <taxon>Neisseriaceae</taxon>
        <taxon>Crenobacter</taxon>
    </lineage>
</organism>
<feature type="compositionally biased region" description="Basic and acidic residues" evidence="1">
    <location>
        <begin position="185"/>
        <end position="200"/>
    </location>
</feature>
<dbReference type="Proteomes" id="UP000290682">
    <property type="component" value="Unassembled WGS sequence"/>
</dbReference>
<protein>
    <submittedName>
        <fullName evidence="2">Uncharacterized protein</fullName>
    </submittedName>
</protein>
<proteinExistence type="predicted"/>
<feature type="region of interest" description="Disordered" evidence="1">
    <location>
        <begin position="174"/>
        <end position="244"/>
    </location>
</feature>